<feature type="chain" id="PRO_5039142989" evidence="4">
    <location>
        <begin position="22"/>
        <end position="380"/>
    </location>
</feature>
<dbReference type="InterPro" id="IPR051398">
    <property type="entry name" value="Polysacch_Deacetylase"/>
</dbReference>
<accession>A0A1M6R705</accession>
<dbReference type="SUPFAM" id="SSF88713">
    <property type="entry name" value="Glycoside hydrolase/deacetylase"/>
    <property type="match status" value="1"/>
</dbReference>
<dbReference type="PROSITE" id="PS51257">
    <property type="entry name" value="PROKAR_LIPOPROTEIN"/>
    <property type="match status" value="1"/>
</dbReference>
<dbReference type="InterPro" id="IPR002509">
    <property type="entry name" value="NODB_dom"/>
</dbReference>
<evidence type="ECO:0000256" key="4">
    <source>
        <dbReference type="SAM" id="SignalP"/>
    </source>
</evidence>
<name>A0A1M6R705_9FIRM</name>
<dbReference type="Pfam" id="PF01522">
    <property type="entry name" value="Polysacc_deac_1"/>
    <property type="match status" value="1"/>
</dbReference>
<dbReference type="PANTHER" id="PTHR34216">
    <property type="match status" value="1"/>
</dbReference>
<feature type="signal peptide" evidence="4">
    <location>
        <begin position="1"/>
        <end position="21"/>
    </location>
</feature>
<reference evidence="6 7" key="1">
    <citation type="submission" date="2016-11" db="EMBL/GenBank/DDBJ databases">
        <authorList>
            <person name="Jaros S."/>
            <person name="Januszkiewicz K."/>
            <person name="Wedrychowicz H."/>
        </authorList>
    </citation>
    <scope>NUCLEOTIDE SEQUENCE [LARGE SCALE GENOMIC DNA]</scope>
    <source>
        <strain evidence="6 7">DSM 14501</strain>
    </source>
</reference>
<evidence type="ECO:0000259" key="5">
    <source>
        <dbReference type="Pfam" id="PF01522"/>
    </source>
</evidence>
<dbReference type="InterPro" id="IPR011330">
    <property type="entry name" value="Glyco_hydro/deAcase_b/a-brl"/>
</dbReference>
<evidence type="ECO:0000256" key="2">
    <source>
        <dbReference type="ARBA" id="ARBA00022729"/>
    </source>
</evidence>
<feature type="domain" description="NodB homology" evidence="5">
    <location>
        <begin position="137"/>
        <end position="271"/>
    </location>
</feature>
<dbReference type="RefSeq" id="WP_072967587.1">
    <property type="nucleotide sequence ID" value="NZ_FRAJ01000013.1"/>
</dbReference>
<dbReference type="EMBL" id="FRAJ01000013">
    <property type="protein sequence ID" value="SHK28271.1"/>
    <property type="molecule type" value="Genomic_DNA"/>
</dbReference>
<dbReference type="STRING" id="1121266.SAMN02745883_01718"/>
<dbReference type="AlphaFoldDB" id="A0A1M6R705"/>
<evidence type="ECO:0000313" key="6">
    <source>
        <dbReference type="EMBL" id="SHK28271.1"/>
    </source>
</evidence>
<feature type="region of interest" description="Disordered" evidence="3">
    <location>
        <begin position="46"/>
        <end position="69"/>
    </location>
</feature>
<sequence length="380" mass="44128">MKQCIKKIFLMFILISLLTGCNTKDFEDKEKNNVSKGETVNKEVYEEKSVLNQNGDEKNNDEGVKENDKNVEVDFEKVKPNEAGQVMILMYHSLGEEKNNYIRSIENFKEDLKLLYEKGYRLVSLKDFINNNIDIEAGKTPVVLTFDDGNKTDFRIIQENGNKKVDPNCVVGILQDFNKEHPDFGLEVTFFINGGSNTFGQKDLLEYKLKYILEKGMDIENHTYNHINLGKVSVNDIQKTLAKNVEFIKKYLPDYEMSILALPFGARPKDKEKRKYLYEGSYEGVHYKNIGILAVGWKPEHASIHKDFNPNYIHRVQGYSGKFGIRYWLEYFDKHPEKRYISDGDKDTVTIPESMLNFIDKSKLGSKNLRTYQIKKDEDN</sequence>
<organism evidence="6 7">
    <name type="scientific">Caminicella sporogenes DSM 14501</name>
    <dbReference type="NCBI Taxonomy" id="1121266"/>
    <lineage>
        <taxon>Bacteria</taxon>
        <taxon>Bacillati</taxon>
        <taxon>Bacillota</taxon>
        <taxon>Clostridia</taxon>
        <taxon>Peptostreptococcales</taxon>
        <taxon>Caminicellaceae</taxon>
        <taxon>Caminicella</taxon>
    </lineage>
</organism>
<gene>
    <name evidence="6" type="ORF">SAMN02745883_01718</name>
</gene>
<keyword evidence="7" id="KW-1185">Reference proteome</keyword>
<keyword evidence="2 4" id="KW-0732">Signal</keyword>
<evidence type="ECO:0000256" key="3">
    <source>
        <dbReference type="SAM" id="MobiDB-lite"/>
    </source>
</evidence>
<proteinExistence type="predicted"/>
<dbReference type="Gene3D" id="3.20.20.370">
    <property type="entry name" value="Glycoside hydrolase/deacetylase"/>
    <property type="match status" value="1"/>
</dbReference>
<evidence type="ECO:0000256" key="1">
    <source>
        <dbReference type="ARBA" id="ARBA00004613"/>
    </source>
</evidence>
<evidence type="ECO:0000313" key="7">
    <source>
        <dbReference type="Proteomes" id="UP000184082"/>
    </source>
</evidence>
<dbReference type="GO" id="GO:0005975">
    <property type="term" value="P:carbohydrate metabolic process"/>
    <property type="evidence" value="ECO:0007669"/>
    <property type="project" value="InterPro"/>
</dbReference>
<dbReference type="PANTHER" id="PTHR34216:SF3">
    <property type="entry name" value="POLY-BETA-1,6-N-ACETYL-D-GLUCOSAMINE N-DEACETYLASE"/>
    <property type="match status" value="1"/>
</dbReference>
<dbReference type="GO" id="GO:0005576">
    <property type="term" value="C:extracellular region"/>
    <property type="evidence" value="ECO:0007669"/>
    <property type="project" value="UniProtKB-SubCell"/>
</dbReference>
<comment type="subcellular location">
    <subcellularLocation>
        <location evidence="1">Secreted</location>
    </subcellularLocation>
</comment>
<dbReference type="Proteomes" id="UP000184082">
    <property type="component" value="Unassembled WGS sequence"/>
</dbReference>
<dbReference type="CDD" id="cd10972">
    <property type="entry name" value="CE4_DAC_u3_5s"/>
    <property type="match status" value="1"/>
</dbReference>
<dbReference type="GO" id="GO:0016810">
    <property type="term" value="F:hydrolase activity, acting on carbon-nitrogen (but not peptide) bonds"/>
    <property type="evidence" value="ECO:0007669"/>
    <property type="project" value="InterPro"/>
</dbReference>
<protein>
    <submittedName>
        <fullName evidence="6">Polysaccharide deacetylase</fullName>
    </submittedName>
</protein>